<accession>A0ABQ7BF43</accession>
<proteinExistence type="predicted"/>
<organism evidence="1 2">
    <name type="scientific">Brassica cretica</name>
    <name type="common">Mustard</name>
    <dbReference type="NCBI Taxonomy" id="69181"/>
    <lineage>
        <taxon>Eukaryota</taxon>
        <taxon>Viridiplantae</taxon>
        <taxon>Streptophyta</taxon>
        <taxon>Embryophyta</taxon>
        <taxon>Tracheophyta</taxon>
        <taxon>Spermatophyta</taxon>
        <taxon>Magnoliopsida</taxon>
        <taxon>eudicotyledons</taxon>
        <taxon>Gunneridae</taxon>
        <taxon>Pentapetalae</taxon>
        <taxon>rosids</taxon>
        <taxon>malvids</taxon>
        <taxon>Brassicales</taxon>
        <taxon>Brassicaceae</taxon>
        <taxon>Brassiceae</taxon>
        <taxon>Brassica</taxon>
    </lineage>
</organism>
<comment type="caution">
    <text evidence="1">The sequence shown here is derived from an EMBL/GenBank/DDBJ whole genome shotgun (WGS) entry which is preliminary data.</text>
</comment>
<evidence type="ECO:0000313" key="2">
    <source>
        <dbReference type="Proteomes" id="UP000266723"/>
    </source>
</evidence>
<keyword evidence="2" id="KW-1185">Reference proteome</keyword>
<sequence length="163" mass="18559">MDYLFWRKNSIIEPEQDMDPYPWIIWYILKARNDKLFRGIDRNPLELVRRAESECQAWFDANEVVQPVVQDNNPECWEHSTYGNKKFHSTRISLAFGSRSTAMGDGEYASTLNMSKLRDRLQGADCNDKGPSGLAKLCDGIGDDRDVTDMLPGLQHHSCSTGA</sequence>
<evidence type="ECO:0000313" key="1">
    <source>
        <dbReference type="EMBL" id="KAF3530771.1"/>
    </source>
</evidence>
<dbReference type="EMBL" id="QGKV02001507">
    <property type="protein sequence ID" value="KAF3530771.1"/>
    <property type="molecule type" value="Genomic_DNA"/>
</dbReference>
<reference evidence="1 2" key="1">
    <citation type="journal article" date="2020" name="BMC Genomics">
        <title>Intraspecific diversification of the crop wild relative Brassica cretica Lam. using demographic model selection.</title>
        <authorList>
            <person name="Kioukis A."/>
            <person name="Michalopoulou V.A."/>
            <person name="Briers L."/>
            <person name="Pirintsos S."/>
            <person name="Studholme D.J."/>
            <person name="Pavlidis P."/>
            <person name="Sarris P.F."/>
        </authorList>
    </citation>
    <scope>NUCLEOTIDE SEQUENCE [LARGE SCALE GENOMIC DNA]</scope>
    <source>
        <strain evidence="2">cv. PFS-1207/04</strain>
    </source>
</reference>
<protein>
    <submittedName>
        <fullName evidence="1">Uncharacterized protein</fullName>
    </submittedName>
</protein>
<dbReference type="Proteomes" id="UP000266723">
    <property type="component" value="Unassembled WGS sequence"/>
</dbReference>
<gene>
    <name evidence="1" type="ORF">DY000_02039440</name>
</gene>
<name>A0ABQ7BF43_BRACR</name>